<dbReference type="InterPro" id="IPR051478">
    <property type="entry name" value="Beta-lactamase-like_AB/R"/>
</dbReference>
<name>A0A166YR76_9PEZI</name>
<feature type="domain" description="Beta-lactamase-related" evidence="2">
    <location>
        <begin position="151"/>
        <end position="426"/>
    </location>
</feature>
<comment type="caution">
    <text evidence="4">The sequence shown here is derived from an EMBL/GenBank/DDBJ whole genome shotgun (WGS) entry which is preliminary data.</text>
</comment>
<dbReference type="AlphaFoldDB" id="A0A166YR76"/>
<proteinExistence type="predicted"/>
<dbReference type="InterPro" id="IPR012338">
    <property type="entry name" value="Beta-lactam/transpept-like"/>
</dbReference>
<dbReference type="SUPFAM" id="SSF56601">
    <property type="entry name" value="beta-lactamase/transpeptidase-like"/>
    <property type="match status" value="1"/>
</dbReference>
<evidence type="ECO:0000256" key="1">
    <source>
        <dbReference type="SAM" id="Phobius"/>
    </source>
</evidence>
<dbReference type="PANTHER" id="PTHR22935">
    <property type="entry name" value="PENICILLIN-BINDING PROTEIN"/>
    <property type="match status" value="1"/>
</dbReference>
<dbReference type="Gene3D" id="3.40.710.10">
    <property type="entry name" value="DD-peptidase/beta-lactamase superfamily"/>
    <property type="match status" value="1"/>
</dbReference>
<evidence type="ECO:0000313" key="4">
    <source>
        <dbReference type="EMBL" id="KZL77963.1"/>
    </source>
</evidence>
<dbReference type="Proteomes" id="UP000076552">
    <property type="component" value="Unassembled WGS sequence"/>
</dbReference>
<evidence type="ECO:0000259" key="3">
    <source>
        <dbReference type="Pfam" id="PF26335"/>
    </source>
</evidence>
<gene>
    <name evidence="4" type="ORF">CT0861_05862</name>
</gene>
<feature type="transmembrane region" description="Helical" evidence="1">
    <location>
        <begin position="39"/>
        <end position="57"/>
    </location>
</feature>
<dbReference type="Pfam" id="PF26335">
    <property type="entry name" value="ARB_00930_C"/>
    <property type="match status" value="1"/>
</dbReference>
<evidence type="ECO:0000259" key="2">
    <source>
        <dbReference type="Pfam" id="PF00144"/>
    </source>
</evidence>
<keyword evidence="5" id="KW-1185">Reference proteome</keyword>
<accession>A0A166YR76</accession>
<evidence type="ECO:0000313" key="5">
    <source>
        <dbReference type="Proteomes" id="UP000076552"/>
    </source>
</evidence>
<keyword evidence="1" id="KW-0812">Transmembrane</keyword>
<dbReference type="InterPro" id="IPR058664">
    <property type="entry name" value="ARB_00930-like_C"/>
</dbReference>
<reference evidence="4 5" key="1">
    <citation type="submission" date="2015-06" db="EMBL/GenBank/DDBJ databases">
        <title>Survival trade-offs in plant roots during colonization by closely related pathogenic and mutualistic fungi.</title>
        <authorList>
            <person name="Hacquard S."/>
            <person name="Kracher B."/>
            <person name="Hiruma K."/>
            <person name="Weinman A."/>
            <person name="Muench P."/>
            <person name="Garrido Oter R."/>
            <person name="Ver Loren van Themaat E."/>
            <person name="Dallerey J.-F."/>
            <person name="Damm U."/>
            <person name="Henrissat B."/>
            <person name="Lespinet O."/>
            <person name="Thon M."/>
            <person name="Kemen E."/>
            <person name="McHardy A.C."/>
            <person name="Schulze-Lefert P."/>
            <person name="O'Connell R.J."/>
        </authorList>
    </citation>
    <scope>NUCLEOTIDE SEQUENCE [LARGE SCALE GENOMIC DNA]</scope>
    <source>
        <strain evidence="4 5">0861</strain>
    </source>
</reference>
<dbReference type="EMBL" id="LFIV01000004">
    <property type="protein sequence ID" value="KZL77963.1"/>
    <property type="molecule type" value="Genomic_DNA"/>
</dbReference>
<dbReference type="Pfam" id="PF00144">
    <property type="entry name" value="Beta-lactamase"/>
    <property type="match status" value="1"/>
</dbReference>
<protein>
    <submittedName>
        <fullName evidence="4">Beta-lactamase family protein</fullName>
    </submittedName>
</protein>
<organism evidence="4 5">
    <name type="scientific">Colletotrichum tofieldiae</name>
    <dbReference type="NCBI Taxonomy" id="708197"/>
    <lineage>
        <taxon>Eukaryota</taxon>
        <taxon>Fungi</taxon>
        <taxon>Dikarya</taxon>
        <taxon>Ascomycota</taxon>
        <taxon>Pezizomycotina</taxon>
        <taxon>Sordariomycetes</taxon>
        <taxon>Hypocreomycetidae</taxon>
        <taxon>Glomerellales</taxon>
        <taxon>Glomerellaceae</taxon>
        <taxon>Colletotrichum</taxon>
        <taxon>Colletotrichum spaethianum species complex</taxon>
    </lineage>
</organism>
<sequence>MRTESSLPWCLPTISTSQLEAVIPCLSPRPKHHTKMRRNIHVASVAAFLALASAAVAETPAYQPCPLLRAYYPTPTINKEANAVESFTADLKSLFDQLIESGGSEDFGEITTNTTSFSVVLFSGSEGAEEDPVFFEYHYTAPKALNNSILDMNTIFPLGTLTQLFTVYSWLVEVGDEHWGESITIFLPELKTAPLTSLSVKWDEITVGALAGQISGLARDSHACILNQPCNRTDFVQKFSGQAPLFRPDTTPVISNAAFQLLALALEAQSGGSNATQTFDKILSTGIFEPLNMTNSGLLTPAGNTQIFAQDLNVSAVGEKGALSMVSTTSDLARAGHAMLSSRLITPAATRRWLQPIADTSNLRNAVGRPWEIYHAGQRANSSILDVFTKTGLIGHYASYFGLAPDFNAGFAILAHDTEAPRGPDLNVYADVVSLAIVQLQKLAAAEMASRYVGTFDGPAGTATFSISSDGPGLLVSNLTKGEVDLRAEIAAAAGIMLKDLDFRLYPSNVATETQHQFVAVFQDKSAPVDMGTPTCITWQDVGALGSGVDIRVVFDMDKSGQATDVTLAGGSLALRRLV</sequence>
<keyword evidence="1" id="KW-0472">Membrane</keyword>
<feature type="domain" description="Beta-lactamase-like ARB-00930-like C-terminal" evidence="3">
    <location>
        <begin position="444"/>
        <end position="576"/>
    </location>
</feature>
<keyword evidence="1" id="KW-1133">Transmembrane helix</keyword>
<dbReference type="InterPro" id="IPR001466">
    <property type="entry name" value="Beta-lactam-related"/>
</dbReference>
<dbReference type="PANTHER" id="PTHR22935:SF97">
    <property type="entry name" value="BETA-LACTAMASE-RELATED DOMAIN-CONTAINING PROTEIN"/>
    <property type="match status" value="1"/>
</dbReference>
<dbReference type="STRING" id="708197.A0A166YR76"/>